<accession>A0ABV9ZD81</accession>
<evidence type="ECO:0000313" key="1">
    <source>
        <dbReference type="EMBL" id="MFC5138285.1"/>
    </source>
</evidence>
<dbReference type="RefSeq" id="WP_378020496.1">
    <property type="nucleotide sequence ID" value="NZ_JBHSKG010000003.1"/>
</dbReference>
<proteinExistence type="predicted"/>
<keyword evidence="2" id="KW-1185">Reference proteome</keyword>
<gene>
    <name evidence="1" type="ORF">ACFPK1_08590</name>
</gene>
<reference evidence="2" key="1">
    <citation type="journal article" date="2019" name="Int. J. Syst. Evol. Microbiol.">
        <title>The Global Catalogue of Microorganisms (GCM) 10K type strain sequencing project: providing services to taxonomists for standard genome sequencing and annotation.</title>
        <authorList>
            <consortium name="The Broad Institute Genomics Platform"/>
            <consortium name="The Broad Institute Genome Sequencing Center for Infectious Disease"/>
            <person name="Wu L."/>
            <person name="Ma J."/>
        </authorList>
    </citation>
    <scope>NUCLEOTIDE SEQUENCE [LARGE SCALE GENOMIC DNA]</scope>
    <source>
        <strain evidence="2">XZYJ18</strain>
    </source>
</reference>
<name>A0ABV9ZD81_9PSEU</name>
<protein>
    <submittedName>
        <fullName evidence="1">Uncharacterized protein</fullName>
    </submittedName>
</protein>
<evidence type="ECO:0000313" key="2">
    <source>
        <dbReference type="Proteomes" id="UP001596175"/>
    </source>
</evidence>
<comment type="caution">
    <text evidence="1">The sequence shown here is derived from an EMBL/GenBank/DDBJ whole genome shotgun (WGS) entry which is preliminary data.</text>
</comment>
<dbReference type="Proteomes" id="UP001596175">
    <property type="component" value="Unassembled WGS sequence"/>
</dbReference>
<dbReference type="EMBL" id="JBHSKG010000003">
    <property type="protein sequence ID" value="MFC5138285.1"/>
    <property type="molecule type" value="Genomic_DNA"/>
</dbReference>
<organism evidence="1 2">
    <name type="scientific">Actinomycetospora rhizophila</name>
    <dbReference type="NCBI Taxonomy" id="1416876"/>
    <lineage>
        <taxon>Bacteria</taxon>
        <taxon>Bacillati</taxon>
        <taxon>Actinomycetota</taxon>
        <taxon>Actinomycetes</taxon>
        <taxon>Pseudonocardiales</taxon>
        <taxon>Pseudonocardiaceae</taxon>
        <taxon>Actinomycetospora</taxon>
    </lineage>
</organism>
<sequence>MTGRSRRADLVHAGHVVHGAALVLCPARVAARADGGADGRSEVAFIRVLGARHALQGLAGLTAPRWMSPTLGGAVDVLHAVSMVGLALLDRDHRRGASAGAAMALAFALADRWAAAGR</sequence>